<organism evidence="2 3">
    <name type="scientific">Nannochloropsis gaditana</name>
    <dbReference type="NCBI Taxonomy" id="72520"/>
    <lineage>
        <taxon>Eukaryota</taxon>
        <taxon>Sar</taxon>
        <taxon>Stramenopiles</taxon>
        <taxon>Ochrophyta</taxon>
        <taxon>Eustigmatophyceae</taxon>
        <taxon>Eustigmatales</taxon>
        <taxon>Monodopsidaceae</taxon>
        <taxon>Nannochloropsis</taxon>
    </lineage>
</organism>
<feature type="compositionally biased region" description="Polar residues" evidence="1">
    <location>
        <begin position="58"/>
        <end position="69"/>
    </location>
</feature>
<comment type="caution">
    <text evidence="2">The sequence shown here is derived from an EMBL/GenBank/DDBJ whole genome shotgun (WGS) entry which is preliminary data.</text>
</comment>
<protein>
    <submittedName>
        <fullName evidence="2">Uncharacterized protein</fullName>
    </submittedName>
</protein>
<dbReference type="Proteomes" id="UP000019335">
    <property type="component" value="Unassembled WGS sequence"/>
</dbReference>
<sequence>MIGWLLRRRTAMMERKRKGLRKEGSELEGREKSIRLKLAAHTLIVFFLHHHADRGGENASQKSTTGNQDISEKKASIKGKVPTTSFFLGGLIASHFSREAFEGRTTSKSRTSTATFSPARRLKSLKNKLLLGCMHASCWEGAKDERAGCEVYSILHRRGGSTPAFTSFAPPPADRPDRDLAH</sequence>
<evidence type="ECO:0000313" key="2">
    <source>
        <dbReference type="EMBL" id="EWM20329.1"/>
    </source>
</evidence>
<feature type="region of interest" description="Disordered" evidence="1">
    <location>
        <begin position="55"/>
        <end position="75"/>
    </location>
</feature>
<reference evidence="2 3" key="1">
    <citation type="journal article" date="2014" name="Mol. Plant">
        <title>Chromosome Scale Genome Assembly and Transcriptome Profiling of Nannochloropsis gaditana in Nitrogen Depletion.</title>
        <authorList>
            <person name="Corteggiani Carpinelli E."/>
            <person name="Telatin A."/>
            <person name="Vitulo N."/>
            <person name="Forcato C."/>
            <person name="D'Angelo M."/>
            <person name="Schiavon R."/>
            <person name="Vezzi A."/>
            <person name="Giacometti G.M."/>
            <person name="Morosinotto T."/>
            <person name="Valle G."/>
        </authorList>
    </citation>
    <scope>NUCLEOTIDE SEQUENCE [LARGE SCALE GENOMIC DNA]</scope>
    <source>
        <strain evidence="2 3">B-31</strain>
    </source>
</reference>
<gene>
    <name evidence="2" type="ORF">Naga_100406g8</name>
</gene>
<proteinExistence type="predicted"/>
<dbReference type="EMBL" id="AZIL01003198">
    <property type="protein sequence ID" value="EWM20329.1"/>
    <property type="molecule type" value="Genomic_DNA"/>
</dbReference>
<evidence type="ECO:0000256" key="1">
    <source>
        <dbReference type="SAM" id="MobiDB-lite"/>
    </source>
</evidence>
<keyword evidence="3" id="KW-1185">Reference proteome</keyword>
<feature type="region of interest" description="Disordered" evidence="1">
    <location>
        <begin position="163"/>
        <end position="182"/>
    </location>
</feature>
<accession>W7TH94</accession>
<evidence type="ECO:0000313" key="3">
    <source>
        <dbReference type="Proteomes" id="UP000019335"/>
    </source>
</evidence>
<name>W7TH94_9STRA</name>
<dbReference type="AlphaFoldDB" id="W7TH94"/>